<dbReference type="GO" id="GO:0000976">
    <property type="term" value="F:transcription cis-regulatory region binding"/>
    <property type="evidence" value="ECO:0007669"/>
    <property type="project" value="TreeGrafter"/>
</dbReference>
<evidence type="ECO:0000256" key="1">
    <source>
        <dbReference type="ARBA" id="ARBA00023015"/>
    </source>
</evidence>
<dbReference type="PROSITE" id="PS01124">
    <property type="entry name" value="HTH_ARAC_FAMILY_2"/>
    <property type="match status" value="1"/>
</dbReference>
<dbReference type="SMART" id="SM00342">
    <property type="entry name" value="HTH_ARAC"/>
    <property type="match status" value="1"/>
</dbReference>
<keyword evidence="7" id="KW-1185">Reference proteome</keyword>
<keyword evidence="2" id="KW-0238">DNA-binding</keyword>
<evidence type="ECO:0000259" key="5">
    <source>
        <dbReference type="PROSITE" id="PS01124"/>
    </source>
</evidence>
<dbReference type="InterPro" id="IPR032687">
    <property type="entry name" value="AraC-type_N"/>
</dbReference>
<name>A0A509EHZ8_9HYPH</name>
<feature type="region of interest" description="Disordered" evidence="4">
    <location>
        <begin position="346"/>
        <end position="397"/>
    </location>
</feature>
<dbReference type="InterPro" id="IPR018060">
    <property type="entry name" value="HTH_AraC"/>
</dbReference>
<reference evidence="6 7" key="1">
    <citation type="submission" date="2019-06" db="EMBL/GenBank/DDBJ databases">
        <authorList>
            <person name="Rodrigo-Torres L."/>
            <person name="Arahal R. D."/>
            <person name="Lucena T."/>
        </authorList>
    </citation>
    <scope>NUCLEOTIDE SEQUENCE [LARGE SCALE GENOMIC DNA]</scope>
    <source>
        <strain evidence="6 7">SB0023/3</strain>
    </source>
</reference>
<dbReference type="Proteomes" id="UP000410984">
    <property type="component" value="Unassembled WGS sequence"/>
</dbReference>
<gene>
    <name evidence="6" type="primary">virS_2</name>
    <name evidence="6" type="ORF">MET9862_04639</name>
</gene>
<keyword evidence="1" id="KW-0805">Transcription regulation</keyword>
<keyword evidence="3" id="KW-0804">Transcription</keyword>
<dbReference type="InterPro" id="IPR009057">
    <property type="entry name" value="Homeodomain-like_sf"/>
</dbReference>
<dbReference type="GO" id="GO:0003700">
    <property type="term" value="F:DNA-binding transcription factor activity"/>
    <property type="evidence" value="ECO:0007669"/>
    <property type="project" value="InterPro"/>
</dbReference>
<feature type="compositionally biased region" description="Basic and acidic residues" evidence="4">
    <location>
        <begin position="387"/>
        <end position="397"/>
    </location>
</feature>
<dbReference type="SUPFAM" id="SSF46689">
    <property type="entry name" value="Homeodomain-like"/>
    <property type="match status" value="1"/>
</dbReference>
<sequence length="397" mass="43661">MRDPVDDRRADACLCGTDGTNPTDLIHGAAVRAIRDLLRERDVEPDELMALAGLSAPAPDAADASSFAALGRLTALCAERTRCPHFGLMVGQRTTLASFGLLGLLMRHSETIGDALRGLEAHHGLLNRGAVISLSTNGSLALVSYAPYEPDIAGIGLHCERAIAAVTQALRALGDANWAPDEVLLPRVQPTDRQPYAQFFQAPVRFDQEIAALVVPASLLRQPIRDAHPLTRMSVERRLRQIEASILPDAADDLRRRLRVTMADQHLSAEQVARAMAIHRRTLSRRLKAEGTSFRLVARETRLAIAAQLLVDTDLSLAQISAALEFSEPSAFTHAFRRWTGMTPSVWRQERRTPQQTDHKHTSLSQDAYSQAEADPSHSRSVATGRCWKDVHQQPRT</sequence>
<feature type="domain" description="HTH araC/xylS-type" evidence="5">
    <location>
        <begin position="252"/>
        <end position="350"/>
    </location>
</feature>
<evidence type="ECO:0000256" key="3">
    <source>
        <dbReference type="ARBA" id="ARBA00023163"/>
    </source>
</evidence>
<evidence type="ECO:0000313" key="6">
    <source>
        <dbReference type="EMBL" id="VUD74016.1"/>
    </source>
</evidence>
<feature type="compositionally biased region" description="Basic and acidic residues" evidence="4">
    <location>
        <begin position="348"/>
        <end position="361"/>
    </location>
</feature>
<accession>A0A509EHZ8</accession>
<dbReference type="PANTHER" id="PTHR47894">
    <property type="entry name" value="HTH-TYPE TRANSCRIPTIONAL REGULATOR GADX"/>
    <property type="match status" value="1"/>
</dbReference>
<dbReference type="EMBL" id="CABFPH010000098">
    <property type="protein sequence ID" value="VUD74016.1"/>
    <property type="molecule type" value="Genomic_DNA"/>
</dbReference>
<dbReference type="Pfam" id="PF12833">
    <property type="entry name" value="HTH_18"/>
    <property type="match status" value="1"/>
</dbReference>
<dbReference type="RefSeq" id="WP_142585193.1">
    <property type="nucleotide sequence ID" value="NZ_CABFPH010000098.1"/>
</dbReference>
<organism evidence="6 7">
    <name type="scientific">Methylobacterium symbioticum</name>
    <dbReference type="NCBI Taxonomy" id="2584084"/>
    <lineage>
        <taxon>Bacteria</taxon>
        <taxon>Pseudomonadati</taxon>
        <taxon>Pseudomonadota</taxon>
        <taxon>Alphaproteobacteria</taxon>
        <taxon>Hyphomicrobiales</taxon>
        <taxon>Methylobacteriaceae</taxon>
        <taxon>Methylobacterium</taxon>
    </lineage>
</organism>
<proteinExistence type="predicted"/>
<dbReference type="Pfam" id="PF12625">
    <property type="entry name" value="Arabinose_bd"/>
    <property type="match status" value="1"/>
</dbReference>
<dbReference type="PANTHER" id="PTHR47894:SF4">
    <property type="entry name" value="HTH-TYPE TRANSCRIPTIONAL REGULATOR GADX"/>
    <property type="match status" value="1"/>
</dbReference>
<evidence type="ECO:0000256" key="4">
    <source>
        <dbReference type="SAM" id="MobiDB-lite"/>
    </source>
</evidence>
<dbReference type="AlphaFoldDB" id="A0A509EHZ8"/>
<dbReference type="Gene3D" id="1.10.10.60">
    <property type="entry name" value="Homeodomain-like"/>
    <property type="match status" value="1"/>
</dbReference>
<dbReference type="OrthoDB" id="9805730at2"/>
<evidence type="ECO:0000256" key="2">
    <source>
        <dbReference type="ARBA" id="ARBA00023125"/>
    </source>
</evidence>
<protein>
    <submittedName>
        <fullName evidence="6">HTH-type transcriptional regulator VirS</fullName>
    </submittedName>
</protein>
<evidence type="ECO:0000313" key="7">
    <source>
        <dbReference type="Proteomes" id="UP000410984"/>
    </source>
</evidence>
<dbReference type="GO" id="GO:0005829">
    <property type="term" value="C:cytosol"/>
    <property type="evidence" value="ECO:0007669"/>
    <property type="project" value="TreeGrafter"/>
</dbReference>